<reference evidence="2" key="2">
    <citation type="submission" date="2023-06" db="EMBL/GenBank/DDBJ databases">
        <authorList>
            <person name="Swenson N.G."/>
            <person name="Wegrzyn J.L."/>
            <person name="Mcevoy S.L."/>
        </authorList>
    </citation>
    <scope>NUCLEOTIDE SEQUENCE</scope>
    <source>
        <strain evidence="2">NS2018</strain>
        <tissue evidence="2">Leaf</tissue>
    </source>
</reference>
<proteinExistence type="predicted"/>
<dbReference type="InterPro" id="IPR039321">
    <property type="entry name" value="IDM2/3-like"/>
</dbReference>
<dbReference type="Proteomes" id="UP001168877">
    <property type="component" value="Unassembled WGS sequence"/>
</dbReference>
<evidence type="ECO:0000313" key="2">
    <source>
        <dbReference type="EMBL" id="KAK0602238.1"/>
    </source>
</evidence>
<evidence type="ECO:0000256" key="1">
    <source>
        <dbReference type="SAM" id="MobiDB-lite"/>
    </source>
</evidence>
<feature type="region of interest" description="Disordered" evidence="1">
    <location>
        <begin position="1"/>
        <end position="22"/>
    </location>
</feature>
<evidence type="ECO:0000313" key="3">
    <source>
        <dbReference type="Proteomes" id="UP001168877"/>
    </source>
</evidence>
<evidence type="ECO:0008006" key="4">
    <source>
        <dbReference type="Google" id="ProtNLM"/>
    </source>
</evidence>
<name>A0AA39T7Q1_ACESA</name>
<dbReference type="GO" id="GO:0005634">
    <property type="term" value="C:nucleus"/>
    <property type="evidence" value="ECO:0007669"/>
    <property type="project" value="TreeGrafter"/>
</dbReference>
<reference evidence="2" key="1">
    <citation type="journal article" date="2022" name="Plant J.">
        <title>Strategies of tolerance reflected in two North American maple genomes.</title>
        <authorList>
            <person name="McEvoy S.L."/>
            <person name="Sezen U.U."/>
            <person name="Trouern-Trend A."/>
            <person name="McMahon S.M."/>
            <person name="Schaberg P.G."/>
            <person name="Yang J."/>
            <person name="Wegrzyn J.L."/>
            <person name="Swenson N.G."/>
        </authorList>
    </citation>
    <scope>NUCLEOTIDE SEQUENCE</scope>
    <source>
        <strain evidence="2">NS2018</strain>
    </source>
</reference>
<organism evidence="2 3">
    <name type="scientific">Acer saccharum</name>
    <name type="common">Sugar maple</name>
    <dbReference type="NCBI Taxonomy" id="4024"/>
    <lineage>
        <taxon>Eukaryota</taxon>
        <taxon>Viridiplantae</taxon>
        <taxon>Streptophyta</taxon>
        <taxon>Embryophyta</taxon>
        <taxon>Tracheophyta</taxon>
        <taxon>Spermatophyta</taxon>
        <taxon>Magnoliopsida</taxon>
        <taxon>eudicotyledons</taxon>
        <taxon>Gunneridae</taxon>
        <taxon>Pentapetalae</taxon>
        <taxon>rosids</taxon>
        <taxon>malvids</taxon>
        <taxon>Sapindales</taxon>
        <taxon>Sapindaceae</taxon>
        <taxon>Hippocastanoideae</taxon>
        <taxon>Acereae</taxon>
        <taxon>Acer</taxon>
    </lineage>
</organism>
<feature type="compositionally biased region" description="Basic residues" evidence="1">
    <location>
        <begin position="1"/>
        <end position="11"/>
    </location>
</feature>
<dbReference type="PANTHER" id="PTHR34661">
    <property type="entry name" value="INCREASED DNA METHYLATION 3"/>
    <property type="match status" value="1"/>
</dbReference>
<keyword evidence="3" id="KW-1185">Reference proteome</keyword>
<dbReference type="PANTHER" id="PTHR34661:SF8">
    <property type="entry name" value="ALPHA-CRYSTALLIN DOMAIN-CONTAINING PROTEIN 22.3"/>
    <property type="match status" value="1"/>
</dbReference>
<dbReference type="Gene3D" id="2.60.40.790">
    <property type="match status" value="1"/>
</dbReference>
<dbReference type="EMBL" id="JAUESC010000003">
    <property type="protein sequence ID" value="KAK0602238.1"/>
    <property type="molecule type" value="Genomic_DNA"/>
</dbReference>
<dbReference type="AlphaFoldDB" id="A0AA39T7Q1"/>
<sequence>MDFSHRSKKTSGHSEPVPGKPQQHFLKVAPLNPVGVPYIGPPLDQSNTPSTPHGGVALTGSAAMRQARPILGLVDIGESEDSYLFRVSLPGVAVERDFGCDIVPDGRIFIHGVTTTGEQIVCKDSEVFQMQTRNLCQPGPFSISFQLPGDSSGSNSGGRSLSAVIFFGCRNLLSPAAPISLMTRGWFWVASSEDLIYGRAVDSGVVVWWCG</sequence>
<protein>
    <recommendedName>
        <fullName evidence="4">SHSP domain-containing protein</fullName>
    </recommendedName>
</protein>
<gene>
    <name evidence="2" type="ORF">LWI29_031641</name>
</gene>
<accession>A0AA39T7Q1</accession>
<dbReference type="InterPro" id="IPR008978">
    <property type="entry name" value="HSP20-like_chaperone"/>
</dbReference>
<comment type="caution">
    <text evidence="2">The sequence shown here is derived from an EMBL/GenBank/DDBJ whole genome shotgun (WGS) entry which is preliminary data.</text>
</comment>